<feature type="domain" description="Quinolinate phosphoribosyl transferase C-terminal" evidence="13">
    <location>
        <begin position="110"/>
        <end position="275"/>
    </location>
</feature>
<accession>A0A2K9EU78</accession>
<evidence type="ECO:0000313" key="17">
    <source>
        <dbReference type="Proteomes" id="UP000233534"/>
    </source>
</evidence>
<dbReference type="FunFam" id="3.20.20.70:FF:000030">
    <property type="entry name" value="Nicotinate-nucleotide pyrophosphorylase, carboxylating"/>
    <property type="match status" value="1"/>
</dbReference>
<sequence length="277" mass="29765">MLNAFEIDKIILAGLKEDMPFGDITTDNLIDEASQSEAVLIAKDTGVIAGIDIAKRVFEILDKNVVFEKKIVDGERVKSGDIIAEIKGNTRALLKGERTALNLLQHLSGIATKTMNLCDKIKGTKSKVVDTRKTTLGLRALEKYAVRVGGGNNHRFSLSDGVMIKDNHIKAAGGIKEAVKKIREKIPHTIKIEVETETLEQVKEALEAGADIIMLDNMGGDKIKKAVKIVSGKAVIEASGNVDSDSISAIAEAGVDIISVGSLTHSVSAFDISMKFK</sequence>
<keyword evidence="8 12" id="KW-0808">Transferase</keyword>
<evidence type="ECO:0000313" key="15">
    <source>
        <dbReference type="EMBL" id="AUG59090.1"/>
    </source>
</evidence>
<dbReference type="InterPro" id="IPR002638">
    <property type="entry name" value="Quinolinate_PRibosylTrfase_C"/>
</dbReference>
<evidence type="ECO:0000256" key="5">
    <source>
        <dbReference type="ARBA" id="ARBA00011944"/>
    </source>
</evidence>
<dbReference type="Gene3D" id="3.90.1170.20">
    <property type="entry name" value="Quinolinate phosphoribosyl transferase, N-terminal domain"/>
    <property type="match status" value="1"/>
</dbReference>
<dbReference type="InterPro" id="IPR013785">
    <property type="entry name" value="Aldolase_TIM"/>
</dbReference>
<dbReference type="Pfam" id="PF02749">
    <property type="entry name" value="QRPTase_N"/>
    <property type="match status" value="1"/>
</dbReference>
<evidence type="ECO:0000256" key="2">
    <source>
        <dbReference type="ARBA" id="ARBA00004893"/>
    </source>
</evidence>
<evidence type="ECO:0000256" key="8">
    <source>
        <dbReference type="ARBA" id="ARBA00022679"/>
    </source>
</evidence>
<gene>
    <name evidence="15" type="primary">nadC</name>
    <name evidence="16" type="ORF">B9R14_03060</name>
    <name evidence="15" type="ORF">HVS_16255</name>
</gene>
<dbReference type="Pfam" id="PF01729">
    <property type="entry name" value="QRPTase_C"/>
    <property type="match status" value="1"/>
</dbReference>
<evidence type="ECO:0000259" key="13">
    <source>
        <dbReference type="Pfam" id="PF01729"/>
    </source>
</evidence>
<organism evidence="15 17">
    <name type="scientific">Acetivibrio saccincola</name>
    <dbReference type="NCBI Taxonomy" id="1677857"/>
    <lineage>
        <taxon>Bacteria</taxon>
        <taxon>Bacillati</taxon>
        <taxon>Bacillota</taxon>
        <taxon>Clostridia</taxon>
        <taxon>Eubacteriales</taxon>
        <taxon>Oscillospiraceae</taxon>
        <taxon>Acetivibrio</taxon>
    </lineage>
</organism>
<dbReference type="RefSeq" id="WP_101303940.1">
    <property type="nucleotide sequence ID" value="NZ_CP025197.1"/>
</dbReference>
<dbReference type="Gene3D" id="3.20.20.70">
    <property type="entry name" value="Aldolase class I"/>
    <property type="match status" value="1"/>
</dbReference>
<reference evidence="16 18" key="2">
    <citation type="journal article" date="2018" name="Syst. Appl. Microbiol.">
        <title>Characterization and high-quality draft genome sequence of Herbivorax saccincola A7, an anaerobic, alkaliphilic, thermophilic, cellulolytic, and xylanolytic bacterium.</title>
        <authorList>
            <person name="Aikawa S."/>
            <person name="Baramee S."/>
            <person name="Sermsathanaswadi J."/>
            <person name="Thianheng P."/>
            <person name="Tachaapaikoon C."/>
            <person name="Shikata A."/>
            <person name="Waeonukul R."/>
            <person name="Pason P."/>
            <person name="Ratanakhanokchai K."/>
            <person name="Kosugi A."/>
        </authorList>
    </citation>
    <scope>NUCLEOTIDE SEQUENCE [LARGE SCALE GENOMIC DNA]</scope>
    <source>
        <strain evidence="16 18">A7</strain>
    </source>
</reference>
<dbReference type="GO" id="GO:0009435">
    <property type="term" value="P:NAD+ biosynthetic process"/>
    <property type="evidence" value="ECO:0007669"/>
    <property type="project" value="UniProtKB-UniPathway"/>
</dbReference>
<proteinExistence type="inferred from homology"/>
<dbReference type="PANTHER" id="PTHR32179:SF3">
    <property type="entry name" value="NICOTINATE-NUCLEOTIDE PYROPHOSPHORYLASE [CARBOXYLATING]"/>
    <property type="match status" value="1"/>
</dbReference>
<evidence type="ECO:0000256" key="7">
    <source>
        <dbReference type="ARBA" id="ARBA00022676"/>
    </source>
</evidence>
<dbReference type="NCBIfam" id="TIGR00078">
    <property type="entry name" value="nadC"/>
    <property type="match status" value="1"/>
</dbReference>
<dbReference type="UniPathway" id="UPA00253">
    <property type="reaction ID" value="UER00331"/>
</dbReference>
<keyword evidence="17" id="KW-1185">Reference proteome</keyword>
<dbReference type="KEGG" id="hsc:HVS_16255"/>
<comment type="similarity">
    <text evidence="3 12">Belongs to the NadC/ModD family.</text>
</comment>
<dbReference type="CDD" id="cd01572">
    <property type="entry name" value="QPRTase"/>
    <property type="match status" value="1"/>
</dbReference>
<dbReference type="AlphaFoldDB" id="A0A2K9EU78"/>
<name>A0A2K9EU78_9FIRM</name>
<evidence type="ECO:0000256" key="12">
    <source>
        <dbReference type="PIRNR" id="PIRNR006250"/>
    </source>
</evidence>
<dbReference type="EC" id="2.4.2.19" evidence="5"/>
<evidence type="ECO:0000313" key="16">
    <source>
        <dbReference type="EMBL" id="PQQ65845.1"/>
    </source>
</evidence>
<dbReference type="InterPro" id="IPR036068">
    <property type="entry name" value="Nicotinate_pribotase-like_C"/>
</dbReference>
<evidence type="ECO:0000256" key="4">
    <source>
        <dbReference type="ARBA" id="ARBA00011218"/>
    </source>
</evidence>
<dbReference type="SUPFAM" id="SSF51690">
    <property type="entry name" value="Nicotinate/Quinolinate PRTase C-terminal domain-like"/>
    <property type="match status" value="1"/>
</dbReference>
<dbReference type="EMBL" id="NEMB01000003">
    <property type="protein sequence ID" value="PQQ65845.1"/>
    <property type="molecule type" value="Genomic_DNA"/>
</dbReference>
<dbReference type="GO" id="GO:0004514">
    <property type="term" value="F:nicotinate-nucleotide diphosphorylase (carboxylating) activity"/>
    <property type="evidence" value="ECO:0007669"/>
    <property type="project" value="UniProtKB-EC"/>
</dbReference>
<dbReference type="InterPro" id="IPR037128">
    <property type="entry name" value="Quinolinate_PRibosylTase_N_sf"/>
</dbReference>
<comment type="subunit">
    <text evidence="4">Hexamer formed by 3 homodimers.</text>
</comment>
<dbReference type="PANTHER" id="PTHR32179">
    <property type="entry name" value="NICOTINATE-NUCLEOTIDE PYROPHOSPHORYLASE [CARBOXYLATING]"/>
    <property type="match status" value="1"/>
</dbReference>
<dbReference type="InterPro" id="IPR027277">
    <property type="entry name" value="NadC/ModD"/>
</dbReference>
<keyword evidence="6" id="KW-0662">Pyridine nucleotide biosynthesis</keyword>
<evidence type="ECO:0000256" key="3">
    <source>
        <dbReference type="ARBA" id="ARBA00009400"/>
    </source>
</evidence>
<dbReference type="GO" id="GO:0005737">
    <property type="term" value="C:cytoplasm"/>
    <property type="evidence" value="ECO:0007669"/>
    <property type="project" value="TreeGrafter"/>
</dbReference>
<evidence type="ECO:0000256" key="9">
    <source>
        <dbReference type="ARBA" id="ARBA00033102"/>
    </source>
</evidence>
<dbReference type="InterPro" id="IPR004393">
    <property type="entry name" value="NadC"/>
</dbReference>
<keyword evidence="7 12" id="KW-0328">Glycosyltransferase</keyword>
<dbReference type="Proteomes" id="UP000239720">
    <property type="component" value="Unassembled WGS sequence"/>
</dbReference>
<evidence type="ECO:0000256" key="1">
    <source>
        <dbReference type="ARBA" id="ARBA00003237"/>
    </source>
</evidence>
<evidence type="ECO:0000313" key="18">
    <source>
        <dbReference type="Proteomes" id="UP000239720"/>
    </source>
</evidence>
<evidence type="ECO:0000259" key="14">
    <source>
        <dbReference type="Pfam" id="PF02749"/>
    </source>
</evidence>
<evidence type="ECO:0000256" key="6">
    <source>
        <dbReference type="ARBA" id="ARBA00022642"/>
    </source>
</evidence>
<dbReference type="InterPro" id="IPR022412">
    <property type="entry name" value="Quinolinate_PRibosylTrfase_N"/>
</dbReference>
<dbReference type="OrthoDB" id="9782546at2"/>
<comment type="function">
    <text evidence="1">Involved in the catabolism of quinolinic acid (QA).</text>
</comment>
<comment type="catalytic activity">
    <reaction evidence="10">
        <text>nicotinate beta-D-ribonucleotide + CO2 + diphosphate = quinolinate + 5-phospho-alpha-D-ribose 1-diphosphate + 2 H(+)</text>
        <dbReference type="Rhea" id="RHEA:12733"/>
        <dbReference type="ChEBI" id="CHEBI:15378"/>
        <dbReference type="ChEBI" id="CHEBI:16526"/>
        <dbReference type="ChEBI" id="CHEBI:29959"/>
        <dbReference type="ChEBI" id="CHEBI:33019"/>
        <dbReference type="ChEBI" id="CHEBI:57502"/>
        <dbReference type="ChEBI" id="CHEBI:58017"/>
        <dbReference type="EC" id="2.4.2.19"/>
    </reaction>
</comment>
<evidence type="ECO:0000256" key="11">
    <source>
        <dbReference type="ARBA" id="ARBA00069173"/>
    </source>
</evidence>
<reference evidence="15 17" key="1">
    <citation type="submission" date="2017-12" db="EMBL/GenBank/DDBJ databases">
        <title>Complete genome sequence of Herbivorax saccincola GGR1, a novel Cellulosome-producing hydrolytic bacterium in a thermophilic biogas plant, established by Illumina and Nanopore MinION sequencing.</title>
        <authorList>
            <person name="Pechtl A."/>
            <person name="Ruckert C."/>
            <person name="Koeck D.E."/>
            <person name="Maus I."/>
            <person name="Winkler A."/>
            <person name="Kalinowski J."/>
            <person name="Puhler A."/>
            <person name="Schwarz W.W."/>
            <person name="Zverlov V.V."/>
            <person name="Schluter A."/>
            <person name="Liebl W."/>
        </authorList>
    </citation>
    <scope>NUCLEOTIDE SEQUENCE [LARGE SCALE GENOMIC DNA]</scope>
    <source>
        <strain evidence="15">GGR1</strain>
        <strain evidence="17">SR1</strain>
    </source>
</reference>
<dbReference type="Proteomes" id="UP000233534">
    <property type="component" value="Chromosome"/>
</dbReference>
<dbReference type="GO" id="GO:0034213">
    <property type="term" value="P:quinolinate catabolic process"/>
    <property type="evidence" value="ECO:0007669"/>
    <property type="project" value="TreeGrafter"/>
</dbReference>
<evidence type="ECO:0000256" key="10">
    <source>
        <dbReference type="ARBA" id="ARBA00047445"/>
    </source>
</evidence>
<dbReference type="PIRSF" id="PIRSF006250">
    <property type="entry name" value="NadC_ModD"/>
    <property type="match status" value="1"/>
</dbReference>
<dbReference type="EMBL" id="CP025197">
    <property type="protein sequence ID" value="AUG59090.1"/>
    <property type="molecule type" value="Genomic_DNA"/>
</dbReference>
<comment type="pathway">
    <text evidence="2">Cofactor biosynthesis; NAD(+) biosynthesis; nicotinate D-ribonucleotide from quinolinate: step 1/1.</text>
</comment>
<dbReference type="SUPFAM" id="SSF54675">
    <property type="entry name" value="Nicotinate/Quinolinate PRTase N-terminal domain-like"/>
    <property type="match status" value="1"/>
</dbReference>
<dbReference type="FunFam" id="3.90.1170.20:FF:000001">
    <property type="entry name" value="Nicotinate-nucleotide diphosphorylase (Carboxylating)"/>
    <property type="match status" value="1"/>
</dbReference>
<protein>
    <recommendedName>
        <fullName evidence="11">Probable nicotinate-nucleotide pyrophosphorylase [carboxylating]</fullName>
        <ecNumber evidence="5">2.4.2.19</ecNumber>
    </recommendedName>
    <alternativeName>
        <fullName evidence="9">Quinolinate phosphoribosyltransferase [decarboxylating]</fullName>
    </alternativeName>
</protein>
<feature type="domain" description="Quinolinate phosphoribosyl transferase N-terminal" evidence="14">
    <location>
        <begin position="23"/>
        <end position="108"/>
    </location>
</feature>